<gene>
    <name evidence="2" type="ORF">DWB61_16695</name>
</gene>
<sequence>MEVKPIEIVSELRGQISRLIALYQDLKLEKEKLVREKMDLLEQVETLNKENKEFKHQYDTLKLAKTFAVNTGDSQQAKSKISQIVREIDKCIALLNK</sequence>
<evidence type="ECO:0000313" key="3">
    <source>
        <dbReference type="Proteomes" id="UP000285794"/>
    </source>
</evidence>
<dbReference type="RefSeq" id="WP_125032045.1">
    <property type="nucleotide sequence ID" value="NZ_JAPXVP010000023.1"/>
</dbReference>
<reference evidence="2 3" key="1">
    <citation type="submission" date="2018-07" db="EMBL/GenBank/DDBJ databases">
        <title>Draft genome sequence of Ancylomarina sp. M1P.</title>
        <authorList>
            <person name="Yadav S."/>
            <person name="Villanueva L."/>
            <person name="Damste J.S.S."/>
        </authorList>
    </citation>
    <scope>NUCLEOTIDE SEQUENCE [LARGE SCALE GENOMIC DNA]</scope>
    <source>
        <strain evidence="2 3">M1P</strain>
    </source>
</reference>
<evidence type="ECO:0000256" key="1">
    <source>
        <dbReference type="SAM" id="Coils"/>
    </source>
</evidence>
<dbReference type="OrthoDB" id="1467932at2"/>
<name>A0A425XWS0_9BACT</name>
<feature type="coiled-coil region" evidence="1">
    <location>
        <begin position="9"/>
        <end position="64"/>
    </location>
</feature>
<dbReference type="Proteomes" id="UP000285794">
    <property type="component" value="Unassembled WGS sequence"/>
</dbReference>
<dbReference type="Gene3D" id="1.20.5.340">
    <property type="match status" value="1"/>
</dbReference>
<dbReference type="EMBL" id="QQWG01000026">
    <property type="protein sequence ID" value="RRG19092.1"/>
    <property type="molecule type" value="Genomic_DNA"/>
</dbReference>
<protein>
    <recommendedName>
        <fullName evidence="4">Cell division protein ZapB</fullName>
    </recommendedName>
</protein>
<keyword evidence="1" id="KW-0175">Coiled coil</keyword>
<organism evidence="2 3">
    <name type="scientific">Ancylomarina euxinus</name>
    <dbReference type="NCBI Taxonomy" id="2283627"/>
    <lineage>
        <taxon>Bacteria</taxon>
        <taxon>Pseudomonadati</taxon>
        <taxon>Bacteroidota</taxon>
        <taxon>Bacteroidia</taxon>
        <taxon>Marinilabiliales</taxon>
        <taxon>Marinifilaceae</taxon>
        <taxon>Ancylomarina</taxon>
    </lineage>
</organism>
<comment type="caution">
    <text evidence="2">The sequence shown here is derived from an EMBL/GenBank/DDBJ whole genome shotgun (WGS) entry which is preliminary data.</text>
</comment>
<evidence type="ECO:0000313" key="2">
    <source>
        <dbReference type="EMBL" id="RRG19092.1"/>
    </source>
</evidence>
<accession>A0A425XWS0</accession>
<keyword evidence="3" id="KW-1185">Reference proteome</keyword>
<proteinExistence type="predicted"/>
<evidence type="ECO:0008006" key="4">
    <source>
        <dbReference type="Google" id="ProtNLM"/>
    </source>
</evidence>
<dbReference type="AlphaFoldDB" id="A0A425XWS0"/>